<organism evidence="3 4">
    <name type="scientific">Trema orientale</name>
    <name type="common">Charcoal tree</name>
    <name type="synonym">Celtis orientalis</name>
    <dbReference type="NCBI Taxonomy" id="63057"/>
    <lineage>
        <taxon>Eukaryota</taxon>
        <taxon>Viridiplantae</taxon>
        <taxon>Streptophyta</taxon>
        <taxon>Embryophyta</taxon>
        <taxon>Tracheophyta</taxon>
        <taxon>Spermatophyta</taxon>
        <taxon>Magnoliopsida</taxon>
        <taxon>eudicotyledons</taxon>
        <taxon>Gunneridae</taxon>
        <taxon>Pentapetalae</taxon>
        <taxon>rosids</taxon>
        <taxon>fabids</taxon>
        <taxon>Rosales</taxon>
        <taxon>Cannabaceae</taxon>
        <taxon>Trema</taxon>
    </lineage>
</organism>
<evidence type="ECO:0000256" key="1">
    <source>
        <dbReference type="SAM" id="MobiDB-lite"/>
    </source>
</evidence>
<name>A0A2P5ETC7_TREOI</name>
<reference evidence="4" key="1">
    <citation type="submission" date="2016-06" db="EMBL/GenBank/DDBJ databases">
        <title>Parallel loss of symbiosis genes in relatives of nitrogen-fixing non-legume Parasponia.</title>
        <authorList>
            <person name="Van Velzen R."/>
            <person name="Holmer R."/>
            <person name="Bu F."/>
            <person name="Rutten L."/>
            <person name="Van Zeijl A."/>
            <person name="Liu W."/>
            <person name="Santuari L."/>
            <person name="Cao Q."/>
            <person name="Sharma T."/>
            <person name="Shen D."/>
            <person name="Roswanjaya Y."/>
            <person name="Wardhani T."/>
            <person name="Kalhor M.S."/>
            <person name="Jansen J."/>
            <person name="Van den Hoogen J."/>
            <person name="Gungor B."/>
            <person name="Hartog M."/>
            <person name="Hontelez J."/>
            <person name="Verver J."/>
            <person name="Yang W.-C."/>
            <person name="Schijlen E."/>
            <person name="Repin R."/>
            <person name="Schilthuizen M."/>
            <person name="Schranz E."/>
            <person name="Heidstra R."/>
            <person name="Miyata K."/>
            <person name="Fedorova E."/>
            <person name="Kohlen W."/>
            <person name="Bisseling T."/>
            <person name="Smit S."/>
            <person name="Geurts R."/>
        </authorList>
    </citation>
    <scope>NUCLEOTIDE SEQUENCE [LARGE SCALE GENOMIC DNA]</scope>
    <source>
        <strain evidence="4">cv. RG33-2</strain>
    </source>
</reference>
<dbReference type="STRING" id="63057.A0A2P5ETC7"/>
<evidence type="ECO:0000313" key="4">
    <source>
        <dbReference type="Proteomes" id="UP000237000"/>
    </source>
</evidence>
<dbReference type="PANTHER" id="PTHR36027">
    <property type="entry name" value="MEIOSIS-SPECIFIC PROTEIN ASY3"/>
    <property type="match status" value="1"/>
</dbReference>
<gene>
    <name evidence="3" type="ORF">TorRG33x02_155000</name>
</gene>
<feature type="region of interest" description="Disordered" evidence="1">
    <location>
        <begin position="558"/>
        <end position="593"/>
    </location>
</feature>
<dbReference type="Pfam" id="PF20435">
    <property type="entry name" value="ASY3-like"/>
    <property type="match status" value="1"/>
</dbReference>
<feature type="compositionally biased region" description="Basic residues" evidence="1">
    <location>
        <begin position="309"/>
        <end position="319"/>
    </location>
</feature>
<dbReference type="Proteomes" id="UP000237000">
    <property type="component" value="Unassembled WGS sequence"/>
</dbReference>
<dbReference type="InterPro" id="IPR046845">
    <property type="entry name" value="ASY3-like_CC"/>
</dbReference>
<keyword evidence="4" id="KW-1185">Reference proteome</keyword>
<feature type="region of interest" description="Disordered" evidence="1">
    <location>
        <begin position="495"/>
        <end position="519"/>
    </location>
</feature>
<dbReference type="InParanoid" id="A0A2P5ETC7"/>
<dbReference type="InterPro" id="IPR037731">
    <property type="entry name" value="ASY3-like"/>
</dbReference>
<accession>A0A2P5ETC7</accession>
<dbReference type="PANTHER" id="PTHR36027:SF1">
    <property type="entry name" value="MEIOSIS-SPECIFIC PROTEIN ASY3"/>
    <property type="match status" value="1"/>
</dbReference>
<feature type="domain" description="Meiosis-specific protein ASY3-like coiled-coil" evidence="2">
    <location>
        <begin position="16"/>
        <end position="808"/>
    </location>
</feature>
<feature type="region of interest" description="Disordered" evidence="1">
    <location>
        <begin position="260"/>
        <end position="376"/>
    </location>
</feature>
<protein>
    <submittedName>
        <fullName evidence="3">Asynaptic protein</fullName>
    </submittedName>
</protein>
<dbReference type="GO" id="GO:0051321">
    <property type="term" value="P:meiotic cell cycle"/>
    <property type="evidence" value="ECO:0007669"/>
    <property type="project" value="InterPro"/>
</dbReference>
<dbReference type="FunCoup" id="A0A2P5ETC7">
    <property type="interactions" value="306"/>
</dbReference>
<proteinExistence type="predicted"/>
<evidence type="ECO:0000313" key="3">
    <source>
        <dbReference type="EMBL" id="PON88794.1"/>
    </source>
</evidence>
<sequence length="836" mass="93829">MEVDARQLQDDPTSHCWSFGSINHPSSQSRKISVGIMVDSLQKKTAEASKEGDIAELNAERVKPDVRKSAKGKGKIEVMTASKKTIQTEAVEPVNSPWVTTRTFYPKETTLETLLCPERISDLPASERQCKHDGAKNAAITHSVHLFTNNTSILSDGDTQKKFNGATYERKGRRDGSTERVPEFTFATVPDVLKSNEKGIEDKMNTTENGKTESLRLKLQEILGTVSSPNDHFPESPTRELGANCINPEQTFDEVGDAVVKHRQSSKNREQTLDNIGDTLSKPRQNSDTIETDSDCPDHEVRRPVTRSLTRKRAPTKAQKKTEKSGQLSSYKQKHQEKNINSCEDGLPRRLHTTFGGSSSMFTQKKNEKHNSRTESLSFLHERDVADKIQEVTHRSETPVTVQKTSSLVKIRDYYGFKPGKERDYLGVGKNTSRSNSHNSPLINNTDNQYGNFDSPEYREQQKGIGTASMGHQENIAGPSVRNFVNLPDELQSPTLGINTPISSSSLSSMPKPDKMGDIRGRTALQSSEFDCYDDARIESSVSLDDAEELRGFPTRKASTEVEGKYEAHLSESSSDDMHSGSSEEGSPAIDKYDRIRCRGRNTLFEETRTAKKLKFMFRPAEKLSSLETPVQLNDINTRSPAVKENEESNLIPEPENDQVDGLARALELFALKLEKLKSKINLVTGKKASEILMSVAEDIHLRLQNVESQIQTDMGKLKNVSTSKQKRMETRFGEQEEQLQSIYEKFKEQINQHLQDCKSTFEGLEADQLEFKGTIEKRKTSHQKLLLQVEEAIETLLNDAQRRITATHEAIWAGEDASVETDCSFVLERGYSMLT</sequence>
<dbReference type="EMBL" id="JXTC01000102">
    <property type="protein sequence ID" value="PON88794.1"/>
    <property type="molecule type" value="Genomic_DNA"/>
</dbReference>
<feature type="compositionally biased region" description="Polar residues" evidence="1">
    <location>
        <begin position="355"/>
        <end position="364"/>
    </location>
</feature>
<feature type="compositionally biased region" description="Basic and acidic residues" evidence="1">
    <location>
        <begin position="558"/>
        <end position="570"/>
    </location>
</feature>
<comment type="caution">
    <text evidence="3">The sequence shown here is derived from an EMBL/GenBank/DDBJ whole genome shotgun (WGS) entry which is preliminary data.</text>
</comment>
<evidence type="ECO:0000259" key="2">
    <source>
        <dbReference type="Pfam" id="PF20435"/>
    </source>
</evidence>
<dbReference type="AlphaFoldDB" id="A0A2P5ETC7"/>
<dbReference type="OrthoDB" id="751607at2759"/>